<evidence type="ECO:0000256" key="2">
    <source>
        <dbReference type="ARBA" id="ARBA00006787"/>
    </source>
</evidence>
<keyword evidence="6" id="KW-1185">Reference proteome</keyword>
<comment type="similarity">
    <text evidence="2">Belongs to the carotenoid oxygenase family.</text>
</comment>
<dbReference type="GO" id="GO:0016702">
    <property type="term" value="F:oxidoreductase activity, acting on single donors with incorporation of molecular oxygen, incorporation of two atoms of oxygen"/>
    <property type="evidence" value="ECO:0007669"/>
    <property type="project" value="InterPro"/>
</dbReference>
<evidence type="ECO:0000313" key="5">
    <source>
        <dbReference type="EMBL" id="KXS20795.1"/>
    </source>
</evidence>
<name>A0A139AWF3_GONPJ</name>
<reference evidence="5 6" key="1">
    <citation type="journal article" date="2015" name="Genome Biol. Evol.">
        <title>Phylogenomic analyses indicate that early fungi evolved digesting cell walls of algal ancestors of land plants.</title>
        <authorList>
            <person name="Chang Y."/>
            <person name="Wang S."/>
            <person name="Sekimoto S."/>
            <person name="Aerts A.L."/>
            <person name="Choi C."/>
            <person name="Clum A."/>
            <person name="LaButti K.M."/>
            <person name="Lindquist E.A."/>
            <person name="Yee Ngan C."/>
            <person name="Ohm R.A."/>
            <person name="Salamov A.A."/>
            <person name="Grigoriev I.V."/>
            <person name="Spatafora J.W."/>
            <person name="Berbee M.L."/>
        </authorList>
    </citation>
    <scope>NUCLEOTIDE SEQUENCE [LARGE SCALE GENOMIC DNA]</scope>
    <source>
        <strain evidence="5 6">JEL478</strain>
    </source>
</reference>
<dbReference type="EMBL" id="KQ965734">
    <property type="protein sequence ID" value="KXS20795.1"/>
    <property type="molecule type" value="Genomic_DNA"/>
</dbReference>
<accession>A0A139AWF3</accession>
<dbReference type="InterPro" id="IPR004294">
    <property type="entry name" value="Carotenoid_Oase"/>
</dbReference>
<protein>
    <submittedName>
        <fullName evidence="5">Uncharacterized protein</fullName>
    </submittedName>
</protein>
<keyword evidence="3" id="KW-0479">Metal-binding</keyword>
<gene>
    <name evidence="5" type="ORF">M427DRAFT_27887</name>
</gene>
<evidence type="ECO:0000256" key="4">
    <source>
        <dbReference type="ARBA" id="ARBA00023004"/>
    </source>
</evidence>
<dbReference type="AlphaFoldDB" id="A0A139AWF3"/>
<comment type="cofactor">
    <cofactor evidence="1">
        <name>Fe(2+)</name>
        <dbReference type="ChEBI" id="CHEBI:29033"/>
    </cofactor>
</comment>
<evidence type="ECO:0000313" key="6">
    <source>
        <dbReference type="Proteomes" id="UP000070544"/>
    </source>
</evidence>
<evidence type="ECO:0000256" key="1">
    <source>
        <dbReference type="ARBA" id="ARBA00001954"/>
    </source>
</evidence>
<keyword evidence="4" id="KW-0408">Iron</keyword>
<proteinExistence type="inferred from homology"/>
<dbReference type="Pfam" id="PF03055">
    <property type="entry name" value="RPE65"/>
    <property type="match status" value="1"/>
</dbReference>
<sequence>MNEFNTEMTLLSSTTVDIPKQCIIHCHALNYSYYIFPALPIAANLSNVILGTGGVLENASDVDTFGCRFVLVPRGDKRSETGRFEGEIDCDLGGRNGYIYHIIRVDEESSLGGDEIHISLVAYCSHLNSELMASQFHLKPDMKITADDGDLRRFHIRVRRADSLSAGKVSVTSELLWSCRGGATDLNCVSPCERYCYMVSNYRDPHALPPDMDAFVATLRHSRIHKFDLVARLMENFITACTDKRSSPALISYVDVPGMILRQPVCMPSETGQHRIVCLGYPRVTYDETKLVVADGQLQELTAVGLEKKVGYCNHNG</sequence>
<organism evidence="5 6">
    <name type="scientific">Gonapodya prolifera (strain JEL478)</name>
    <name type="common">Monoblepharis prolifera</name>
    <dbReference type="NCBI Taxonomy" id="1344416"/>
    <lineage>
        <taxon>Eukaryota</taxon>
        <taxon>Fungi</taxon>
        <taxon>Fungi incertae sedis</taxon>
        <taxon>Chytridiomycota</taxon>
        <taxon>Chytridiomycota incertae sedis</taxon>
        <taxon>Monoblepharidomycetes</taxon>
        <taxon>Monoblepharidales</taxon>
        <taxon>Gonapodyaceae</taxon>
        <taxon>Gonapodya</taxon>
    </lineage>
</organism>
<dbReference type="Proteomes" id="UP000070544">
    <property type="component" value="Unassembled WGS sequence"/>
</dbReference>
<evidence type="ECO:0000256" key="3">
    <source>
        <dbReference type="ARBA" id="ARBA00022723"/>
    </source>
</evidence>
<dbReference type="GO" id="GO:0046872">
    <property type="term" value="F:metal ion binding"/>
    <property type="evidence" value="ECO:0007669"/>
    <property type="project" value="UniProtKB-KW"/>
</dbReference>